<dbReference type="PROSITE" id="PS50222">
    <property type="entry name" value="EF_HAND_2"/>
    <property type="match status" value="1"/>
</dbReference>
<dbReference type="SMART" id="SM00369">
    <property type="entry name" value="LRR_TYP"/>
    <property type="match status" value="4"/>
</dbReference>
<proteinExistence type="predicted"/>
<dbReference type="Gene3D" id="3.30.70.1390">
    <property type="entry name" value="ROC domain from the Parkinson's disease-associated leucine-rich repeat kinase 2"/>
    <property type="match status" value="1"/>
</dbReference>
<dbReference type="InterPro" id="IPR050216">
    <property type="entry name" value="LRR_domain-containing"/>
</dbReference>
<gene>
    <name evidence="13" type="ORF">CUNI_LOCUS8040</name>
</gene>
<keyword evidence="2" id="KW-0723">Serine/threonine-protein kinase</keyword>
<keyword evidence="5" id="KW-0677">Repeat</keyword>
<evidence type="ECO:0000313" key="13">
    <source>
        <dbReference type="EMBL" id="CAG5122482.1"/>
    </source>
</evidence>
<accession>A0A8S3Z588</accession>
<dbReference type="InterPro" id="IPR002048">
    <property type="entry name" value="EF_hand_dom"/>
</dbReference>
<evidence type="ECO:0000256" key="6">
    <source>
        <dbReference type="ARBA" id="ARBA00022741"/>
    </source>
</evidence>
<evidence type="ECO:0000256" key="5">
    <source>
        <dbReference type="ARBA" id="ARBA00022737"/>
    </source>
</evidence>
<dbReference type="PROSITE" id="PS51424">
    <property type="entry name" value="ROC"/>
    <property type="match status" value="1"/>
</dbReference>
<keyword evidence="14" id="KW-1185">Reference proteome</keyword>
<dbReference type="Gene3D" id="3.40.50.300">
    <property type="entry name" value="P-loop containing nucleotide triphosphate hydrolases"/>
    <property type="match status" value="1"/>
</dbReference>
<dbReference type="PANTHER" id="PTHR48051:SF54">
    <property type="entry name" value="LEUCINE-RICH REPEAT-CONTAINING PROTEIN"/>
    <property type="match status" value="1"/>
</dbReference>
<keyword evidence="3" id="KW-0433">Leucine-rich repeat</keyword>
<dbReference type="AlphaFoldDB" id="A0A8S3Z588"/>
<dbReference type="SUPFAM" id="SSF52540">
    <property type="entry name" value="P-loop containing nucleoside triphosphate hydrolases"/>
    <property type="match status" value="1"/>
</dbReference>
<organism evidence="13 14">
    <name type="scientific">Candidula unifasciata</name>
    <dbReference type="NCBI Taxonomy" id="100452"/>
    <lineage>
        <taxon>Eukaryota</taxon>
        <taxon>Metazoa</taxon>
        <taxon>Spiralia</taxon>
        <taxon>Lophotrochozoa</taxon>
        <taxon>Mollusca</taxon>
        <taxon>Gastropoda</taxon>
        <taxon>Heterobranchia</taxon>
        <taxon>Euthyneura</taxon>
        <taxon>Panpulmonata</taxon>
        <taxon>Eupulmonata</taxon>
        <taxon>Stylommatophora</taxon>
        <taxon>Helicina</taxon>
        <taxon>Helicoidea</taxon>
        <taxon>Geomitridae</taxon>
        <taxon>Candidula</taxon>
    </lineage>
</organism>
<dbReference type="PANTHER" id="PTHR48051">
    <property type="match status" value="1"/>
</dbReference>
<dbReference type="InterPro" id="IPR036388">
    <property type="entry name" value="WH-like_DNA-bd_sf"/>
</dbReference>
<feature type="non-terminal residue" evidence="13">
    <location>
        <position position="1"/>
    </location>
</feature>
<dbReference type="Gene3D" id="3.80.10.10">
    <property type="entry name" value="Ribonuclease Inhibitor"/>
    <property type="match status" value="2"/>
</dbReference>
<dbReference type="Pfam" id="PF13855">
    <property type="entry name" value="LRR_8"/>
    <property type="match status" value="1"/>
</dbReference>
<dbReference type="EMBL" id="CAJHNH020001302">
    <property type="protein sequence ID" value="CAG5122482.1"/>
    <property type="molecule type" value="Genomic_DNA"/>
</dbReference>
<dbReference type="Proteomes" id="UP000678393">
    <property type="component" value="Unassembled WGS sequence"/>
</dbReference>
<evidence type="ECO:0000259" key="12">
    <source>
        <dbReference type="PROSITE" id="PS51424"/>
    </source>
</evidence>
<comment type="caution">
    <text evidence="13">The sequence shown here is derived from an EMBL/GenBank/DDBJ whole genome shotgun (WGS) entry which is preliminary data.</text>
</comment>
<comment type="catalytic activity">
    <reaction evidence="10">
        <text>L-seryl-[protein] + ATP = O-phospho-L-seryl-[protein] + ADP + H(+)</text>
        <dbReference type="Rhea" id="RHEA:17989"/>
        <dbReference type="Rhea" id="RHEA-COMP:9863"/>
        <dbReference type="Rhea" id="RHEA-COMP:11604"/>
        <dbReference type="ChEBI" id="CHEBI:15378"/>
        <dbReference type="ChEBI" id="CHEBI:29999"/>
        <dbReference type="ChEBI" id="CHEBI:30616"/>
        <dbReference type="ChEBI" id="CHEBI:83421"/>
        <dbReference type="ChEBI" id="CHEBI:456216"/>
        <dbReference type="EC" id="2.7.11.1"/>
    </reaction>
</comment>
<evidence type="ECO:0000256" key="8">
    <source>
        <dbReference type="ARBA" id="ARBA00022840"/>
    </source>
</evidence>
<dbReference type="InterPro" id="IPR020859">
    <property type="entry name" value="ROC"/>
</dbReference>
<feature type="domain" description="EF-hand" evidence="11">
    <location>
        <begin position="449"/>
        <end position="484"/>
    </location>
</feature>
<dbReference type="InterPro" id="IPR032675">
    <property type="entry name" value="LRR_dom_sf"/>
</dbReference>
<dbReference type="InterPro" id="IPR001611">
    <property type="entry name" value="Leu-rich_rpt"/>
</dbReference>
<evidence type="ECO:0000256" key="4">
    <source>
        <dbReference type="ARBA" id="ARBA00022679"/>
    </source>
</evidence>
<dbReference type="InterPro" id="IPR003591">
    <property type="entry name" value="Leu-rich_rpt_typical-subtyp"/>
</dbReference>
<dbReference type="Pfam" id="PF16095">
    <property type="entry name" value="COR-A"/>
    <property type="match status" value="1"/>
</dbReference>
<dbReference type="GO" id="GO:0005524">
    <property type="term" value="F:ATP binding"/>
    <property type="evidence" value="ECO:0007669"/>
    <property type="project" value="UniProtKB-KW"/>
</dbReference>
<evidence type="ECO:0000256" key="2">
    <source>
        <dbReference type="ARBA" id="ARBA00022527"/>
    </source>
</evidence>
<name>A0A8S3Z588_9EUPU</name>
<comment type="catalytic activity">
    <reaction evidence="9">
        <text>L-threonyl-[protein] + ATP = O-phospho-L-threonyl-[protein] + ADP + H(+)</text>
        <dbReference type="Rhea" id="RHEA:46608"/>
        <dbReference type="Rhea" id="RHEA-COMP:11060"/>
        <dbReference type="Rhea" id="RHEA-COMP:11605"/>
        <dbReference type="ChEBI" id="CHEBI:15378"/>
        <dbReference type="ChEBI" id="CHEBI:30013"/>
        <dbReference type="ChEBI" id="CHEBI:30616"/>
        <dbReference type="ChEBI" id="CHEBI:61977"/>
        <dbReference type="ChEBI" id="CHEBI:456216"/>
        <dbReference type="EC" id="2.7.11.1"/>
    </reaction>
</comment>
<keyword evidence="6" id="KW-0547">Nucleotide-binding</keyword>
<dbReference type="EC" id="2.7.11.1" evidence="1"/>
<keyword evidence="4" id="KW-0808">Transferase</keyword>
<dbReference type="Pfam" id="PF08477">
    <property type="entry name" value="Roc"/>
    <property type="match status" value="1"/>
</dbReference>
<evidence type="ECO:0000259" key="11">
    <source>
        <dbReference type="PROSITE" id="PS50222"/>
    </source>
</evidence>
<dbReference type="PRINTS" id="PR00449">
    <property type="entry name" value="RASTRNSFRMNG"/>
</dbReference>
<dbReference type="GO" id="GO:0005737">
    <property type="term" value="C:cytoplasm"/>
    <property type="evidence" value="ECO:0007669"/>
    <property type="project" value="TreeGrafter"/>
</dbReference>
<evidence type="ECO:0000256" key="9">
    <source>
        <dbReference type="ARBA" id="ARBA00047899"/>
    </source>
</evidence>
<dbReference type="Gene3D" id="1.10.10.10">
    <property type="entry name" value="Winged helix-like DNA-binding domain superfamily/Winged helix DNA-binding domain"/>
    <property type="match status" value="1"/>
</dbReference>
<evidence type="ECO:0000256" key="3">
    <source>
        <dbReference type="ARBA" id="ARBA00022614"/>
    </source>
</evidence>
<dbReference type="GO" id="GO:0004674">
    <property type="term" value="F:protein serine/threonine kinase activity"/>
    <property type="evidence" value="ECO:0007669"/>
    <property type="project" value="UniProtKB-KW"/>
</dbReference>
<dbReference type="SUPFAM" id="SSF52047">
    <property type="entry name" value="RNI-like"/>
    <property type="match status" value="1"/>
</dbReference>
<dbReference type="GO" id="GO:0009966">
    <property type="term" value="P:regulation of signal transduction"/>
    <property type="evidence" value="ECO:0007669"/>
    <property type="project" value="UniProtKB-ARBA"/>
</dbReference>
<protein>
    <recommendedName>
        <fullName evidence="1">non-specific serine/threonine protein kinase</fullName>
        <ecNumber evidence="1">2.7.11.1</ecNumber>
    </recommendedName>
</protein>
<evidence type="ECO:0000256" key="7">
    <source>
        <dbReference type="ARBA" id="ARBA00022777"/>
    </source>
</evidence>
<dbReference type="InterPro" id="IPR027417">
    <property type="entry name" value="P-loop_NTPase"/>
</dbReference>
<reference evidence="13" key="1">
    <citation type="submission" date="2021-04" db="EMBL/GenBank/DDBJ databases">
        <authorList>
            <consortium name="Molecular Ecology Group"/>
        </authorList>
    </citation>
    <scope>NUCLEOTIDE SEQUENCE</scope>
</reference>
<feature type="non-terminal residue" evidence="13">
    <location>
        <position position="921"/>
    </location>
</feature>
<dbReference type="OrthoDB" id="10252328at2759"/>
<evidence type="ECO:0000313" key="14">
    <source>
        <dbReference type="Proteomes" id="UP000678393"/>
    </source>
</evidence>
<dbReference type="InterPro" id="IPR032171">
    <property type="entry name" value="COR-A"/>
</dbReference>
<feature type="domain" description="Roc" evidence="12">
    <location>
        <begin position="594"/>
        <end position="767"/>
    </location>
</feature>
<keyword evidence="8" id="KW-0067">ATP-binding</keyword>
<keyword evidence="7" id="KW-0418">Kinase</keyword>
<evidence type="ECO:0000256" key="10">
    <source>
        <dbReference type="ARBA" id="ARBA00048679"/>
    </source>
</evidence>
<sequence length="921" mass="103842">RAYTFPPFHLLTEASQAAVVSLDNAWKVNSLMSVAQCKTLPTRLTVQELQISQLVGTNVDWLVGATQSRKFDLAFAFLPIKLGYKELCYPMVPSMFTKIAVHRLCFLVDQMYFNIRLSKKCKLTLDAPLHFVNVAPIPPSTPLSLDVTFASAFTGWTYSTLYSNRLHLPLCDNMFPEGKPDFCRNEASSLQSLEQLMKSLVHTYAAQCHLFAEQHGGIMYTATPENGSQIISSCVEHMDDNIVKKTDKVTEFLYFSSDESELFTPYEETINLIVCEVPRVTTLRTDFYSFFPNLQYLELQSCEQLKQLPDGISKCLRLEMLSLKNSAVEALPADLFQSPSLLRLHCVDLKVQILPTTVIDPSPITELILANLLLTSVPKEVGNLSNLEYLNLNSNPLEMLPMELKLLTKLKTLLLCGIPWIVTADSKVEMPLNQFEDFLKTNSSLRHYLGKEKLIALFHEFDHNKNSQLDGNELAHLNASLFWKVPRLGAACISCTEYGGIPPVIFLLNGLETLHLDFQAITSVPVHICRLQNLKVLSISNNPLLESLPGTLGHLPNLKSVRLFSNPSLRTPPHEVVSRGFAAVKAYLKKLAGGFTECRRTKLMLVGLGGAGKTSLLRALMSSNKKTAGTKGEDITNGIDILPWTVRTSDNLEVTYNTWDFAGQTLYYNTHQFFLSKRAVYLLLWSTRQGFEHAGLEFWLSSIASHAPKTPILIVGTHCDQVPKADIPMSDLKERYPQIAGFHFVSSVEGTGIAELEKELLQVTVELKNMGEKVPKVWLNMEKKILTARNSTSVLPWKVIKEFGTEVGIYDEKDVREAIQFLHELGTVQYFENEFLRDQVVINPQWIVNVMSCVVSVKNSPIQENHGKFLHKDMPVIWESYPPELHRWLLLLTEEFDLTFPLPDEDINIVPCLLPHEVPQE</sequence>
<evidence type="ECO:0000256" key="1">
    <source>
        <dbReference type="ARBA" id="ARBA00012513"/>
    </source>
</evidence>
<dbReference type="PROSITE" id="PS51450">
    <property type="entry name" value="LRR"/>
    <property type="match status" value="1"/>
</dbReference>
<dbReference type="GO" id="GO:0005509">
    <property type="term" value="F:calcium ion binding"/>
    <property type="evidence" value="ECO:0007669"/>
    <property type="project" value="InterPro"/>
</dbReference>